<dbReference type="EMBL" id="AGCI01000092">
    <property type="protein sequence ID" value="EHM39508.1"/>
    <property type="molecule type" value="Genomic_DNA"/>
</dbReference>
<proteinExistence type="predicted"/>
<evidence type="ECO:0000256" key="4">
    <source>
        <dbReference type="ARBA" id="ARBA00023136"/>
    </source>
</evidence>
<evidence type="ECO:0000313" key="9">
    <source>
        <dbReference type="Proteomes" id="UP000005959"/>
    </source>
</evidence>
<feature type="transmembrane region" description="Helical" evidence="5">
    <location>
        <begin position="391"/>
        <end position="409"/>
    </location>
</feature>
<dbReference type="Pfam" id="PF11846">
    <property type="entry name" value="Wzy_C_2"/>
    <property type="match status" value="1"/>
</dbReference>
<feature type="transmembrane region" description="Helical" evidence="5">
    <location>
        <begin position="110"/>
        <end position="131"/>
    </location>
</feature>
<dbReference type="Pfam" id="PF04932">
    <property type="entry name" value="Wzy_C"/>
    <property type="match status" value="1"/>
</dbReference>
<dbReference type="Proteomes" id="UP000005959">
    <property type="component" value="Unassembled WGS sequence"/>
</dbReference>
<feature type="transmembrane region" description="Helical" evidence="5">
    <location>
        <begin position="274"/>
        <end position="293"/>
    </location>
</feature>
<evidence type="ECO:0000313" key="8">
    <source>
        <dbReference type="EMBL" id="EHM39508.1"/>
    </source>
</evidence>
<accession>G9YB68</accession>
<dbReference type="InterPro" id="IPR007016">
    <property type="entry name" value="O-antigen_ligase-rel_domated"/>
</dbReference>
<keyword evidence="2 5" id="KW-0812">Transmembrane</keyword>
<dbReference type="InterPro" id="IPR051533">
    <property type="entry name" value="WaaL-like"/>
</dbReference>
<feature type="transmembrane region" description="Helical" evidence="5">
    <location>
        <begin position="56"/>
        <end position="76"/>
    </location>
</feature>
<feature type="transmembrane region" description="Helical" evidence="5">
    <location>
        <begin position="455"/>
        <end position="475"/>
    </location>
</feature>
<evidence type="ECO:0000256" key="3">
    <source>
        <dbReference type="ARBA" id="ARBA00022989"/>
    </source>
</evidence>
<evidence type="ECO:0000259" key="7">
    <source>
        <dbReference type="Pfam" id="PF11846"/>
    </source>
</evidence>
<dbReference type="AlphaFoldDB" id="G9YB68"/>
<sequence>MMVVLGHQTDRAKFPVIGNMTLTPARWAVGCLVCYFLVALNIVIQNNGGTQGDELPWVWSCWLMLCFLLAGVWFLMPGKKPQQITPTLRWLFVGCIILTLPLIWSPHRDWQYHALPRLAGLWAGLFVYYSLLQCKLTSRQWTVIWTCIAIGALFQAVFIIGEIFAPSLTPVVSQAAAEKFGFGVFQQKNVAASYLATGLALALGMLADKNMNWGRGKLEIIRQVILGLCLIFISTVLYMLYSRTGWICWFTDVFIICSLLFFTSVFKTSRRRRLVILMLPLFGFALGYGLSFLEPSLLKSPHDGSSAQRWLTLKACWDMMIESPLRGWGYGGFEFAFQHWVANQSPVIPTREMMNHPHNEILFWGVEGGITSLIGLVVICIAGIKLIFNRFTPTRLVIGISIIPIMLHVQVEYPLYLSSAHWLIVLLLLISCDTETVSNAGSKQTIKHIVCYRKIFASTIAIFALCGSLFCAIAIHNEVVLTKFEIRKLVDDESITMLPMPWLINERYVKDIALLNILRFQKTNDNQYLNTYIELSHQWLKTRVDADVYNNLINVEFYLNLNLAAKNDQKEAQLLFPYDKRFE</sequence>
<evidence type="ECO:0000256" key="5">
    <source>
        <dbReference type="SAM" id="Phobius"/>
    </source>
</evidence>
<dbReference type="HOGENOM" id="CLU_034284_0_0_6"/>
<feature type="transmembrane region" description="Helical" evidence="5">
    <location>
        <begin position="244"/>
        <end position="262"/>
    </location>
</feature>
<evidence type="ECO:0000256" key="1">
    <source>
        <dbReference type="ARBA" id="ARBA00004141"/>
    </source>
</evidence>
<gene>
    <name evidence="8" type="ORF">HMPREF0454_03847</name>
</gene>
<feature type="transmembrane region" description="Helical" evidence="5">
    <location>
        <begin position="361"/>
        <end position="384"/>
    </location>
</feature>
<evidence type="ECO:0000256" key="2">
    <source>
        <dbReference type="ARBA" id="ARBA00022692"/>
    </source>
</evidence>
<dbReference type="PANTHER" id="PTHR37422">
    <property type="entry name" value="TEICHURONIC ACID BIOSYNTHESIS PROTEIN TUAE"/>
    <property type="match status" value="1"/>
</dbReference>
<comment type="caution">
    <text evidence="8">The sequence shown here is derived from an EMBL/GenBank/DDBJ whole genome shotgun (WGS) entry which is preliminary data.</text>
</comment>
<feature type="transmembrane region" description="Helical" evidence="5">
    <location>
        <begin position="415"/>
        <end position="434"/>
    </location>
</feature>
<dbReference type="GO" id="GO:0016020">
    <property type="term" value="C:membrane"/>
    <property type="evidence" value="ECO:0007669"/>
    <property type="project" value="UniProtKB-SubCell"/>
</dbReference>
<feature type="domain" description="O-antigen ligase-related" evidence="6">
    <location>
        <begin position="229"/>
        <end position="376"/>
    </location>
</feature>
<comment type="subcellular location">
    <subcellularLocation>
        <location evidence="1">Membrane</location>
        <topology evidence="1">Multi-pass membrane protein</topology>
    </subcellularLocation>
</comment>
<dbReference type="RefSeq" id="WP_004095435.1">
    <property type="nucleotide sequence ID" value="NZ_JH417548.1"/>
</dbReference>
<dbReference type="PANTHER" id="PTHR37422:SF21">
    <property type="entry name" value="EXOQ-LIKE PROTEIN"/>
    <property type="match status" value="1"/>
</dbReference>
<feature type="domain" description="Virulence factor membrane-bound polymerase C-terminal" evidence="7">
    <location>
        <begin position="402"/>
        <end position="580"/>
    </location>
</feature>
<evidence type="ECO:0000259" key="6">
    <source>
        <dbReference type="Pfam" id="PF04932"/>
    </source>
</evidence>
<protein>
    <submittedName>
        <fullName evidence="8">O-antigen polymerase</fullName>
    </submittedName>
</protein>
<organism evidence="8 9">
    <name type="scientific">Hafnia alvei ATCC 51873</name>
    <dbReference type="NCBI Taxonomy" id="1002364"/>
    <lineage>
        <taxon>Bacteria</taxon>
        <taxon>Pseudomonadati</taxon>
        <taxon>Pseudomonadota</taxon>
        <taxon>Gammaproteobacteria</taxon>
        <taxon>Enterobacterales</taxon>
        <taxon>Hafniaceae</taxon>
        <taxon>Hafnia</taxon>
    </lineage>
</organism>
<feature type="transmembrane region" description="Helical" evidence="5">
    <location>
        <begin position="27"/>
        <end position="44"/>
    </location>
</feature>
<feature type="transmembrane region" description="Helical" evidence="5">
    <location>
        <begin position="220"/>
        <end position="238"/>
    </location>
</feature>
<name>G9YB68_HAFAL</name>
<feature type="transmembrane region" description="Helical" evidence="5">
    <location>
        <begin position="190"/>
        <end position="208"/>
    </location>
</feature>
<feature type="transmembrane region" description="Helical" evidence="5">
    <location>
        <begin position="88"/>
        <end position="104"/>
    </location>
</feature>
<dbReference type="InterPro" id="IPR021797">
    <property type="entry name" value="Wzy_C_2"/>
</dbReference>
<feature type="transmembrane region" description="Helical" evidence="5">
    <location>
        <begin position="143"/>
        <end position="165"/>
    </location>
</feature>
<keyword evidence="3 5" id="KW-1133">Transmembrane helix</keyword>
<dbReference type="PATRIC" id="fig|1002364.3.peg.3467"/>
<reference evidence="8 9" key="1">
    <citation type="submission" date="2011-08" db="EMBL/GenBank/DDBJ databases">
        <authorList>
            <person name="Weinstock G."/>
            <person name="Sodergren E."/>
            <person name="Clifton S."/>
            <person name="Fulton L."/>
            <person name="Fulton B."/>
            <person name="Courtney L."/>
            <person name="Fronick C."/>
            <person name="Harrison M."/>
            <person name="Strong C."/>
            <person name="Farmer C."/>
            <person name="Delahaunty K."/>
            <person name="Markovic C."/>
            <person name="Hall O."/>
            <person name="Minx P."/>
            <person name="Tomlinson C."/>
            <person name="Mitreva M."/>
            <person name="Hou S."/>
            <person name="Chen J."/>
            <person name="Wollam A."/>
            <person name="Pepin K.H."/>
            <person name="Johnson M."/>
            <person name="Bhonagiri V."/>
            <person name="Zhang X."/>
            <person name="Suruliraj S."/>
            <person name="Warren W."/>
            <person name="Chinwalla A."/>
            <person name="Mardis E.R."/>
            <person name="Wilson R.K."/>
        </authorList>
    </citation>
    <scope>NUCLEOTIDE SEQUENCE [LARGE SCALE GENOMIC DNA]</scope>
    <source>
        <strain evidence="8 9">ATCC 51873</strain>
    </source>
</reference>
<keyword evidence="4 5" id="KW-0472">Membrane</keyword>